<organism evidence="1 2">
    <name type="scientific">Pistacia integerrima</name>
    <dbReference type="NCBI Taxonomy" id="434235"/>
    <lineage>
        <taxon>Eukaryota</taxon>
        <taxon>Viridiplantae</taxon>
        <taxon>Streptophyta</taxon>
        <taxon>Embryophyta</taxon>
        <taxon>Tracheophyta</taxon>
        <taxon>Spermatophyta</taxon>
        <taxon>Magnoliopsida</taxon>
        <taxon>eudicotyledons</taxon>
        <taxon>Gunneridae</taxon>
        <taxon>Pentapetalae</taxon>
        <taxon>rosids</taxon>
        <taxon>malvids</taxon>
        <taxon>Sapindales</taxon>
        <taxon>Anacardiaceae</taxon>
        <taxon>Pistacia</taxon>
    </lineage>
</organism>
<comment type="caution">
    <text evidence="1">The sequence shown here is derived from an EMBL/GenBank/DDBJ whole genome shotgun (WGS) entry which is preliminary data.</text>
</comment>
<name>A0ACC0YJH8_9ROSI</name>
<reference evidence="2" key="1">
    <citation type="journal article" date="2023" name="G3 (Bethesda)">
        <title>Genome assembly and association tests identify interacting loci associated with vigor, precocity, and sex in interspecific pistachio rootstocks.</title>
        <authorList>
            <person name="Palmer W."/>
            <person name="Jacygrad E."/>
            <person name="Sagayaradj S."/>
            <person name="Cavanaugh K."/>
            <person name="Han R."/>
            <person name="Bertier L."/>
            <person name="Beede B."/>
            <person name="Kafkas S."/>
            <person name="Golino D."/>
            <person name="Preece J."/>
            <person name="Michelmore R."/>
        </authorList>
    </citation>
    <scope>NUCLEOTIDE SEQUENCE [LARGE SCALE GENOMIC DNA]</scope>
</reference>
<dbReference type="Proteomes" id="UP001163603">
    <property type="component" value="Chromosome 6"/>
</dbReference>
<protein>
    <submittedName>
        <fullName evidence="1">Uncharacterized protein</fullName>
    </submittedName>
</protein>
<evidence type="ECO:0000313" key="2">
    <source>
        <dbReference type="Proteomes" id="UP001163603"/>
    </source>
</evidence>
<accession>A0ACC0YJH8</accession>
<proteinExistence type="predicted"/>
<evidence type="ECO:0000313" key="1">
    <source>
        <dbReference type="EMBL" id="KAJ0037608.1"/>
    </source>
</evidence>
<dbReference type="EMBL" id="CM047741">
    <property type="protein sequence ID" value="KAJ0037608.1"/>
    <property type="molecule type" value="Genomic_DNA"/>
</dbReference>
<keyword evidence="2" id="KW-1185">Reference proteome</keyword>
<gene>
    <name evidence="1" type="ORF">Pint_22412</name>
</gene>
<sequence>MVPPLQQHATGNMVGFFFWSTFDEEGDRLVRFGINEADFGWGKPAWATFPFVKLKNTVVLIDTEDGEDGIGDTEQRRRGFI</sequence>